<evidence type="ECO:0000259" key="1">
    <source>
        <dbReference type="PROSITE" id="PS50234"/>
    </source>
</evidence>
<keyword evidence="3" id="KW-1185">Reference proteome</keyword>
<gene>
    <name evidence="2" type="ORF">DENIS_4951</name>
</gene>
<dbReference type="InterPro" id="IPR036465">
    <property type="entry name" value="vWFA_dom_sf"/>
</dbReference>
<dbReference type="Proteomes" id="UP000288096">
    <property type="component" value="Unassembled WGS sequence"/>
</dbReference>
<name>A0A401G437_9BACT</name>
<dbReference type="InterPro" id="IPR002035">
    <property type="entry name" value="VWF_A"/>
</dbReference>
<dbReference type="PROSITE" id="PS50234">
    <property type="entry name" value="VWFA"/>
    <property type="match status" value="1"/>
</dbReference>
<dbReference type="InterPro" id="IPR051928">
    <property type="entry name" value="NorD/CobT"/>
</dbReference>
<accession>A0A401G437</accession>
<dbReference type="PANTHER" id="PTHR41248">
    <property type="entry name" value="NORD PROTEIN"/>
    <property type="match status" value="1"/>
</dbReference>
<dbReference type="AlphaFoldDB" id="A0A401G437"/>
<dbReference type="CDD" id="cd01454">
    <property type="entry name" value="vWA_norD_type"/>
    <property type="match status" value="1"/>
</dbReference>
<dbReference type="EMBL" id="BEXT01000001">
    <property type="protein sequence ID" value="GBC63951.1"/>
    <property type="molecule type" value="Genomic_DNA"/>
</dbReference>
<dbReference type="Gene3D" id="3.40.50.410">
    <property type="entry name" value="von Willebrand factor, type A domain"/>
    <property type="match status" value="1"/>
</dbReference>
<comment type="caution">
    <text evidence="2">The sequence shown here is derived from an EMBL/GenBank/DDBJ whole genome shotgun (WGS) entry which is preliminary data.</text>
</comment>
<reference evidence="3" key="2">
    <citation type="submission" date="2019-01" db="EMBL/GenBank/DDBJ databases">
        <title>Genome sequence of Desulfonema ishimotonii strain Tokyo 01.</title>
        <authorList>
            <person name="Fukui M."/>
        </authorList>
    </citation>
    <scope>NUCLEOTIDE SEQUENCE [LARGE SCALE GENOMIC DNA]</scope>
    <source>
        <strain evidence="3">Tokyo 01</strain>
    </source>
</reference>
<dbReference type="RefSeq" id="WP_124330967.1">
    <property type="nucleotide sequence ID" value="NZ_BEXT01000001.1"/>
</dbReference>
<dbReference type="PANTHER" id="PTHR41248:SF1">
    <property type="entry name" value="NORD PROTEIN"/>
    <property type="match status" value="1"/>
</dbReference>
<evidence type="ECO:0000313" key="2">
    <source>
        <dbReference type="EMBL" id="GBC63951.1"/>
    </source>
</evidence>
<reference evidence="3" key="1">
    <citation type="submission" date="2017-11" db="EMBL/GenBank/DDBJ databases">
        <authorList>
            <person name="Watanabe M."/>
            <person name="Kojima H."/>
        </authorList>
    </citation>
    <scope>NUCLEOTIDE SEQUENCE [LARGE SCALE GENOMIC DNA]</scope>
    <source>
        <strain evidence="3">Tokyo 01</strain>
    </source>
</reference>
<dbReference type="SUPFAM" id="SSF53300">
    <property type="entry name" value="vWA-like"/>
    <property type="match status" value="1"/>
</dbReference>
<feature type="domain" description="VWFA" evidence="1">
    <location>
        <begin position="98"/>
        <end position="285"/>
    </location>
</feature>
<sequence length="287" mass="31708">MNLGDYLPDHTRVSDRFVSEIPGDVYAATLGRHPGIVSRIRYAFELLKPEGLNILRQWVEGDEFDYRALLDFAVDRKAGIMPSDRLYIKRIKQDRDVAVLLLVDLSGSTANTVFGTDASVLDLEKEAIVLFCEALQVVGDAFAIAGFSGTGRLGVDYFRIKDFDAPVDGTVQARISGMAPQRSTRMGAAIRHATAQLEGVAAKVRILIILGDGFPNDTDYKREYAIADTRKSVAEARAKNIHARAITVNITGDSRLDDLYGSLHHNVISDVRELPDKLLRIYSALTR</sequence>
<dbReference type="SMART" id="SM00327">
    <property type="entry name" value="VWA"/>
    <property type="match status" value="1"/>
</dbReference>
<protein>
    <submittedName>
        <fullName evidence="2">VWA domain-containing protein</fullName>
    </submittedName>
</protein>
<proteinExistence type="predicted"/>
<dbReference type="Pfam" id="PF00092">
    <property type="entry name" value="VWA"/>
    <property type="match status" value="1"/>
</dbReference>
<organism evidence="2 3">
    <name type="scientific">Desulfonema ishimotonii</name>
    <dbReference type="NCBI Taxonomy" id="45657"/>
    <lineage>
        <taxon>Bacteria</taxon>
        <taxon>Pseudomonadati</taxon>
        <taxon>Thermodesulfobacteriota</taxon>
        <taxon>Desulfobacteria</taxon>
        <taxon>Desulfobacterales</taxon>
        <taxon>Desulfococcaceae</taxon>
        <taxon>Desulfonema</taxon>
    </lineage>
</organism>
<evidence type="ECO:0000313" key="3">
    <source>
        <dbReference type="Proteomes" id="UP000288096"/>
    </source>
</evidence>
<dbReference type="OrthoDB" id="9758211at2"/>